<dbReference type="EMBL" id="FMUR01000012">
    <property type="protein sequence ID" value="SCY30020.1"/>
    <property type="molecule type" value="Genomic_DNA"/>
</dbReference>
<sequence length="356" mass="38455">MKKVIASVLALTMTAALLVGCGAKSEKSEGGEELTVKILNNKESLCLAPVHIAIINGYFDEEFEAIGQKYEVVTSNIDTITEQITSGEINAGYGLTGTLMQPISNGLSISFVTGLHRGCTKFYSKNGSGVNSLEDLKGKTIGVASLSDSAPIQLKRKLFSLGFKVNGSDADIQFVTYAMTDLPTALDNGAVDAIGIHDPVAYNAEKNYDFIKILDIGEDEVFSKEYCCQAYVSQELIAKNPKGATAYARAIQKAAAFVQALPEEAARLQVENGYMPSESEEDIARYGEILASLNYEPSVKLGRETFKASFDDLQKTGDLDASLNADEFTKTVFPDLEGVPESFTYDPSSKKFTENS</sequence>
<evidence type="ECO:0000256" key="1">
    <source>
        <dbReference type="SAM" id="SignalP"/>
    </source>
</evidence>
<dbReference type="AlphaFoldDB" id="A0A1G5ETL8"/>
<dbReference type="RefSeq" id="WP_026655687.1">
    <property type="nucleotide sequence ID" value="NZ_FMUR01000012.1"/>
</dbReference>
<name>A0A1G5ETL8_9FIRM</name>
<keyword evidence="1" id="KW-0732">Signal</keyword>
<dbReference type="PANTHER" id="PTHR30024">
    <property type="entry name" value="ALIPHATIC SULFONATES-BINDING PROTEIN-RELATED"/>
    <property type="match status" value="1"/>
</dbReference>
<evidence type="ECO:0000313" key="4">
    <source>
        <dbReference type="Proteomes" id="UP000183047"/>
    </source>
</evidence>
<dbReference type="Proteomes" id="UP000183047">
    <property type="component" value="Unassembled WGS sequence"/>
</dbReference>
<feature type="chain" id="PRO_5038617119" evidence="1">
    <location>
        <begin position="19"/>
        <end position="356"/>
    </location>
</feature>
<dbReference type="Pfam" id="PF09084">
    <property type="entry name" value="NMT1"/>
    <property type="match status" value="1"/>
</dbReference>
<reference evidence="4" key="1">
    <citation type="submission" date="2016-10" db="EMBL/GenBank/DDBJ databases">
        <authorList>
            <person name="Varghese N."/>
            <person name="Submissions S."/>
        </authorList>
    </citation>
    <scope>NUCLEOTIDE SEQUENCE [LARGE SCALE GENOMIC DNA]</scope>
    <source>
        <strain evidence="4">XBD2006</strain>
    </source>
</reference>
<accession>A0A1G5ETL8</accession>
<dbReference type="InterPro" id="IPR015168">
    <property type="entry name" value="SsuA/THI5"/>
</dbReference>
<evidence type="ECO:0000259" key="2">
    <source>
        <dbReference type="Pfam" id="PF09084"/>
    </source>
</evidence>
<organism evidence="3 4">
    <name type="scientific">Butyrivibrio hungatei</name>
    <dbReference type="NCBI Taxonomy" id="185008"/>
    <lineage>
        <taxon>Bacteria</taxon>
        <taxon>Bacillati</taxon>
        <taxon>Bacillota</taxon>
        <taxon>Clostridia</taxon>
        <taxon>Lachnospirales</taxon>
        <taxon>Lachnospiraceae</taxon>
        <taxon>Butyrivibrio</taxon>
    </lineage>
</organism>
<dbReference type="PROSITE" id="PS51257">
    <property type="entry name" value="PROKAR_LIPOPROTEIN"/>
    <property type="match status" value="1"/>
</dbReference>
<keyword evidence="4" id="KW-1185">Reference proteome</keyword>
<dbReference type="SUPFAM" id="SSF53850">
    <property type="entry name" value="Periplasmic binding protein-like II"/>
    <property type="match status" value="1"/>
</dbReference>
<protein>
    <submittedName>
        <fullName evidence="3">NitT/TauT family transport system substrate-binding protein</fullName>
    </submittedName>
</protein>
<proteinExistence type="predicted"/>
<evidence type="ECO:0000313" key="3">
    <source>
        <dbReference type="EMBL" id="SCY30020.1"/>
    </source>
</evidence>
<feature type="domain" description="SsuA/THI5-like" evidence="2">
    <location>
        <begin position="48"/>
        <end position="265"/>
    </location>
</feature>
<gene>
    <name evidence="3" type="ORF">SAMN02910451_02068</name>
</gene>
<dbReference type="Gene3D" id="3.40.190.10">
    <property type="entry name" value="Periplasmic binding protein-like II"/>
    <property type="match status" value="2"/>
</dbReference>
<feature type="signal peptide" evidence="1">
    <location>
        <begin position="1"/>
        <end position="18"/>
    </location>
</feature>